<dbReference type="Proteomes" id="UP001499924">
    <property type="component" value="Unassembled WGS sequence"/>
</dbReference>
<sequence length="345" mass="34414">MVSPAPTTPAPMRQSIPREQLMGALDRLQAAGTWSPEQATALLDELDRGAGPPEGPPRPAGVPLSSRLAEAAAYAGAALVGAAGAVLVGQRWEELGRPGRVAVLAGITLVLAVVGLAVAAVRPRGRQIMLGPEHAVRRRLASTSLTIAAGTAAGTAGVLVTGHGLLAAAVTAVVAVAAAHWVAPSAVSETAGLGAVCLLAIAVLDEATPDQESTTATAMVLAFAAVGLGWAALSRTRVLTVPTLGLSLGLVVALYAGTIGVFAELQPGAAIAVGVLAVLAVGGLAYYVRTAEWPAAVAGVLALAILVLKFSSDSLSPVVAVFLTGLVLLGVGALLLVRRRAAGRR</sequence>
<feature type="transmembrane region" description="Helical" evidence="1">
    <location>
        <begin position="318"/>
        <end position="337"/>
    </location>
</feature>
<keyword evidence="1" id="KW-0812">Transmembrane</keyword>
<keyword evidence="1" id="KW-1133">Transmembrane helix</keyword>
<accession>A0ABP6P4P7</accession>
<feature type="transmembrane region" description="Helical" evidence="1">
    <location>
        <begin position="245"/>
        <end position="263"/>
    </location>
</feature>
<name>A0ABP6P4P7_9ACTN</name>
<comment type="caution">
    <text evidence="2">The sequence shown here is derived from an EMBL/GenBank/DDBJ whole genome shotgun (WGS) entry which is preliminary data.</text>
</comment>
<evidence type="ECO:0000313" key="3">
    <source>
        <dbReference type="Proteomes" id="UP001499924"/>
    </source>
</evidence>
<organism evidence="2 3">
    <name type="scientific">Blastococcus jejuensis</name>
    <dbReference type="NCBI Taxonomy" id="351224"/>
    <lineage>
        <taxon>Bacteria</taxon>
        <taxon>Bacillati</taxon>
        <taxon>Actinomycetota</taxon>
        <taxon>Actinomycetes</taxon>
        <taxon>Geodermatophilales</taxon>
        <taxon>Geodermatophilaceae</taxon>
        <taxon>Blastococcus</taxon>
    </lineage>
</organism>
<protein>
    <recommendedName>
        <fullName evidence="4">DUF2157 domain-containing protein</fullName>
    </recommendedName>
</protein>
<reference evidence="3" key="1">
    <citation type="journal article" date="2019" name="Int. J. Syst. Evol. Microbiol.">
        <title>The Global Catalogue of Microorganisms (GCM) 10K type strain sequencing project: providing services to taxonomists for standard genome sequencing and annotation.</title>
        <authorList>
            <consortium name="The Broad Institute Genomics Platform"/>
            <consortium name="The Broad Institute Genome Sequencing Center for Infectious Disease"/>
            <person name="Wu L."/>
            <person name="Ma J."/>
        </authorList>
    </citation>
    <scope>NUCLEOTIDE SEQUENCE [LARGE SCALE GENOMIC DNA]</scope>
    <source>
        <strain evidence="3">JCM 15614</strain>
    </source>
</reference>
<gene>
    <name evidence="2" type="ORF">GCM10010531_20210</name>
</gene>
<proteinExistence type="predicted"/>
<feature type="transmembrane region" description="Helical" evidence="1">
    <location>
        <begin position="101"/>
        <end position="120"/>
    </location>
</feature>
<evidence type="ECO:0008006" key="4">
    <source>
        <dbReference type="Google" id="ProtNLM"/>
    </source>
</evidence>
<keyword evidence="1" id="KW-0472">Membrane</keyword>
<feature type="transmembrane region" description="Helical" evidence="1">
    <location>
        <begin position="269"/>
        <end position="288"/>
    </location>
</feature>
<feature type="transmembrane region" description="Helical" evidence="1">
    <location>
        <begin position="214"/>
        <end position="233"/>
    </location>
</feature>
<keyword evidence="3" id="KW-1185">Reference proteome</keyword>
<evidence type="ECO:0000313" key="2">
    <source>
        <dbReference type="EMBL" id="GAA3167425.1"/>
    </source>
</evidence>
<feature type="transmembrane region" description="Helical" evidence="1">
    <location>
        <begin position="190"/>
        <end position="208"/>
    </location>
</feature>
<dbReference type="EMBL" id="BAAAVV010000004">
    <property type="protein sequence ID" value="GAA3167425.1"/>
    <property type="molecule type" value="Genomic_DNA"/>
</dbReference>
<feature type="transmembrane region" description="Helical" evidence="1">
    <location>
        <begin position="71"/>
        <end position="89"/>
    </location>
</feature>
<feature type="transmembrane region" description="Helical" evidence="1">
    <location>
        <begin position="295"/>
        <end position="312"/>
    </location>
</feature>
<evidence type="ECO:0000256" key="1">
    <source>
        <dbReference type="SAM" id="Phobius"/>
    </source>
</evidence>